<gene>
    <name evidence="6" type="ORF">CDV31_010522</name>
</gene>
<comment type="similarity">
    <text evidence="1">Belongs to the carotenoid oxygenase family.</text>
</comment>
<keyword evidence="2 5" id="KW-0479">Metal-binding</keyword>
<evidence type="ECO:0000256" key="2">
    <source>
        <dbReference type="ARBA" id="ARBA00022723"/>
    </source>
</evidence>
<dbReference type="EMBL" id="NIZV01000164">
    <property type="protein sequence ID" value="RSM03388.1"/>
    <property type="molecule type" value="Genomic_DNA"/>
</dbReference>
<comment type="caution">
    <text evidence="6">The sequence shown here is derived from an EMBL/GenBank/DDBJ whole genome shotgun (WGS) entry which is preliminary data.</text>
</comment>
<dbReference type="AlphaFoldDB" id="A0A428TMY6"/>
<evidence type="ECO:0000256" key="3">
    <source>
        <dbReference type="ARBA" id="ARBA00023002"/>
    </source>
</evidence>
<evidence type="ECO:0000313" key="6">
    <source>
        <dbReference type="EMBL" id="RSM03388.1"/>
    </source>
</evidence>
<dbReference type="InterPro" id="IPR004294">
    <property type="entry name" value="Carotenoid_Oase"/>
</dbReference>
<dbReference type="GO" id="GO:0016121">
    <property type="term" value="P:carotene catabolic process"/>
    <property type="evidence" value="ECO:0007669"/>
    <property type="project" value="TreeGrafter"/>
</dbReference>
<evidence type="ECO:0000256" key="5">
    <source>
        <dbReference type="PIRSR" id="PIRSR604294-1"/>
    </source>
</evidence>
<keyword evidence="7" id="KW-1185">Reference proteome</keyword>
<evidence type="ECO:0000256" key="4">
    <source>
        <dbReference type="ARBA" id="ARBA00023004"/>
    </source>
</evidence>
<evidence type="ECO:0000313" key="7">
    <source>
        <dbReference type="Proteomes" id="UP000288429"/>
    </source>
</evidence>
<dbReference type="PANTHER" id="PTHR10543">
    <property type="entry name" value="BETA-CAROTENE DIOXYGENASE"/>
    <property type="match status" value="1"/>
</dbReference>
<feature type="binding site" evidence="5">
    <location>
        <position position="286"/>
    </location>
    <ligand>
        <name>Fe cation</name>
        <dbReference type="ChEBI" id="CHEBI:24875"/>
        <note>catalytic</note>
    </ligand>
</feature>
<keyword evidence="3" id="KW-0560">Oxidoreductase</keyword>
<feature type="binding site" evidence="5">
    <location>
        <position position="223"/>
    </location>
    <ligand>
        <name>Fe cation</name>
        <dbReference type="ChEBI" id="CHEBI:24875"/>
        <note>catalytic</note>
    </ligand>
</feature>
<feature type="binding site" evidence="5">
    <location>
        <position position="172"/>
    </location>
    <ligand>
        <name>Fe cation</name>
        <dbReference type="ChEBI" id="CHEBI:24875"/>
        <note>catalytic</note>
    </ligand>
</feature>
<dbReference type="PANTHER" id="PTHR10543:SF89">
    <property type="entry name" value="CAROTENOID 9,10(9',10')-CLEAVAGE DIOXYGENASE 1"/>
    <property type="match status" value="1"/>
</dbReference>
<proteinExistence type="inferred from homology"/>
<dbReference type="Pfam" id="PF03055">
    <property type="entry name" value="RPE65"/>
    <property type="match status" value="2"/>
</dbReference>
<evidence type="ECO:0008006" key="8">
    <source>
        <dbReference type="Google" id="ProtNLM"/>
    </source>
</evidence>
<protein>
    <recommendedName>
        <fullName evidence="8">Lignostilbene-alpha,beta-dioxygenase isozyme I</fullName>
    </recommendedName>
</protein>
<dbReference type="Proteomes" id="UP000288429">
    <property type="component" value="Unassembled WGS sequence"/>
</dbReference>
<comment type="cofactor">
    <cofactor evidence="5">
        <name>Fe(2+)</name>
        <dbReference type="ChEBI" id="CHEBI:29033"/>
    </cofactor>
    <text evidence="5">Binds 1 Fe(2+) ion per subunit.</text>
</comment>
<evidence type="ECO:0000256" key="1">
    <source>
        <dbReference type="ARBA" id="ARBA00006787"/>
    </source>
</evidence>
<accession>A0A428TMY6</accession>
<dbReference type="GO" id="GO:0010436">
    <property type="term" value="F:carotenoid dioxygenase activity"/>
    <property type="evidence" value="ECO:0007669"/>
    <property type="project" value="TreeGrafter"/>
</dbReference>
<feature type="binding site" evidence="5">
    <location>
        <position position="438"/>
    </location>
    <ligand>
        <name>Fe cation</name>
        <dbReference type="ChEBI" id="CHEBI:24875"/>
        <note>catalytic</note>
    </ligand>
</feature>
<reference evidence="6 7" key="1">
    <citation type="submission" date="2017-06" db="EMBL/GenBank/DDBJ databases">
        <title>Cmopartive genomic analysis of Ambrosia Fusariam Clade fungi.</title>
        <authorList>
            <person name="Stajich J.E."/>
            <person name="Carrillo J."/>
            <person name="Kijimoto T."/>
            <person name="Eskalen A."/>
            <person name="O'Donnell K."/>
            <person name="Kasson M."/>
        </authorList>
    </citation>
    <scope>NUCLEOTIDE SEQUENCE [LARGE SCALE GENOMIC DNA]</scope>
    <source>
        <strain evidence="6 7">NRRL 20438</strain>
    </source>
</reference>
<sequence>MVKAHAIYNDFAAASRPFRAEVGIEDVEVEGTIPKELNGTFYRVMQDPYYERDYYLGGSKTIAFDGDGNISAFRIKDGKVSFQQKYVMTERLVAERKAGRALFGMFASPFSHHPCVRAVLDSAANTNIIIHANKLLALSEFGPAYELDPNSLRTIGHDAFEGVDPRKPFTAHPHVDPKTGDLVGFGYQLNGLGSPEISIYVINKHGKTTFKRDLEFQGGGIIHDCAVTENYVVLMRMPFMVDYKDHEKPGKHQYYDEKCPAWFGVIPRNESAPIRWFKYKNCMSIHTGASWEENGKIPASRHGENPKPSDVTVNYVKWCIDPWSESDTIPDPGRYTYMDCYKPDGDNTAQLYQGLNTLARLDYKTGSVEYFSPGPSCLVQEPCFSPRHPDAEEGDGFIITMIDNQQLNRNEVIIQDTKDFQSVVAKIILPFRLRSAVHGNWVDAERIPETEPAEIQSIPDIYPNVPTVKAEA</sequence>
<organism evidence="6 7">
    <name type="scientific">Fusarium ambrosium</name>
    <dbReference type="NCBI Taxonomy" id="131363"/>
    <lineage>
        <taxon>Eukaryota</taxon>
        <taxon>Fungi</taxon>
        <taxon>Dikarya</taxon>
        <taxon>Ascomycota</taxon>
        <taxon>Pezizomycotina</taxon>
        <taxon>Sordariomycetes</taxon>
        <taxon>Hypocreomycetidae</taxon>
        <taxon>Hypocreales</taxon>
        <taxon>Nectriaceae</taxon>
        <taxon>Fusarium</taxon>
        <taxon>Fusarium solani species complex</taxon>
    </lineage>
</organism>
<keyword evidence="4 5" id="KW-0408">Iron</keyword>
<dbReference type="GO" id="GO:0046872">
    <property type="term" value="F:metal ion binding"/>
    <property type="evidence" value="ECO:0007669"/>
    <property type="project" value="UniProtKB-KW"/>
</dbReference>
<name>A0A428TMY6_9HYPO</name>